<keyword evidence="2" id="KW-1185">Reference proteome</keyword>
<protein>
    <submittedName>
        <fullName evidence="1">Uncharacterized protein</fullName>
    </submittedName>
</protein>
<accession>A0ACB7IRF9</accession>
<proteinExistence type="predicted"/>
<dbReference type="EMBL" id="WQMT02000008">
    <property type="protein sequence ID" value="KAG9220108.1"/>
    <property type="molecule type" value="Genomic_DNA"/>
</dbReference>
<evidence type="ECO:0000313" key="2">
    <source>
        <dbReference type="Proteomes" id="UP000824881"/>
    </source>
</evidence>
<evidence type="ECO:0000313" key="1">
    <source>
        <dbReference type="EMBL" id="KAG9220108.1"/>
    </source>
</evidence>
<organism evidence="1 2">
    <name type="scientific">Pleurotus cornucopiae</name>
    <name type="common">Cornucopia mushroom</name>
    <dbReference type="NCBI Taxonomy" id="5321"/>
    <lineage>
        <taxon>Eukaryota</taxon>
        <taxon>Fungi</taxon>
        <taxon>Dikarya</taxon>
        <taxon>Basidiomycota</taxon>
        <taxon>Agaricomycotina</taxon>
        <taxon>Agaricomycetes</taxon>
        <taxon>Agaricomycetidae</taxon>
        <taxon>Agaricales</taxon>
        <taxon>Pleurotineae</taxon>
        <taxon>Pleurotaceae</taxon>
        <taxon>Pleurotus</taxon>
    </lineage>
</organism>
<dbReference type="Proteomes" id="UP000824881">
    <property type="component" value="Unassembled WGS sequence"/>
</dbReference>
<name>A0ACB7IRF9_PLECO</name>
<gene>
    <name evidence="1" type="ORF">CCMSSC00406_0009869</name>
</gene>
<sequence>MASNEEQLPTEKPKPSSSSWFQNTIAPKLGYTALKDWQVTLASAMFAKKDVVCIAPTGSGKSALLHIPLMAMKTANGRVLGLSIAPTKSLCDDQARAATDRGLKAVAIYSDSLRAAMAKKKNLMDEIWKDEWDLFIIPPELLHSPEIDNFFLAQTPGSRSDAAQLDLVFIDECHLVREHGDEFRKVYSRIGLLRSRLDFKIPWVAVTATLPPGKFTDHVLHSLGFEEGNYVMHRMRVDVPNIEYIPCFFQHSISGSTFFDISWLIPVGKSSLDSLKKTVIFCETIKLACSVVAKVCSLKIGTIVTRSSCHSILCYQMNTVMFISPHIEEEQHGYLLGRTLSLVAWTSRTLSKSLY</sequence>
<comment type="caution">
    <text evidence="1">The sequence shown here is derived from an EMBL/GenBank/DDBJ whole genome shotgun (WGS) entry which is preliminary data.</text>
</comment>
<reference evidence="1 2" key="1">
    <citation type="journal article" date="2021" name="Appl. Environ. Microbiol.">
        <title>Genetic linkage and physical mapping for an oyster mushroom Pleurotus cornucopiae and QTL analysis for the trait cap color.</title>
        <authorList>
            <person name="Zhang Y."/>
            <person name="Gao W."/>
            <person name="Sonnenberg A."/>
            <person name="Chen Q."/>
            <person name="Zhang J."/>
            <person name="Huang C."/>
        </authorList>
    </citation>
    <scope>NUCLEOTIDE SEQUENCE [LARGE SCALE GENOMIC DNA]</scope>
    <source>
        <strain evidence="1">CCMSSC00406</strain>
    </source>
</reference>